<evidence type="ECO:0000256" key="1">
    <source>
        <dbReference type="ARBA" id="ARBA00001933"/>
    </source>
</evidence>
<organism evidence="8">
    <name type="scientific">uncultured marine group II/III euryarchaeote KM3_28_D12</name>
    <dbReference type="NCBI Taxonomy" id="1456431"/>
    <lineage>
        <taxon>Archaea</taxon>
        <taxon>Methanobacteriati</taxon>
        <taxon>Methanobacteriota</taxon>
        <taxon>environmental samples</taxon>
    </lineage>
</organism>
<evidence type="ECO:0000259" key="7">
    <source>
        <dbReference type="Pfam" id="PF00155"/>
    </source>
</evidence>
<dbReference type="InterPro" id="IPR015421">
    <property type="entry name" value="PyrdxlP-dep_Trfase_major"/>
</dbReference>
<evidence type="ECO:0000256" key="6">
    <source>
        <dbReference type="ARBA" id="ARBA00022898"/>
    </source>
</evidence>
<gene>
    <name evidence="8" type="primary">aspB</name>
</gene>
<accession>A0A075GWY6</accession>
<evidence type="ECO:0000256" key="2">
    <source>
        <dbReference type="ARBA" id="ARBA00007441"/>
    </source>
</evidence>
<dbReference type="SUPFAM" id="SSF53383">
    <property type="entry name" value="PLP-dependent transferases"/>
    <property type="match status" value="1"/>
</dbReference>
<dbReference type="GO" id="GO:0004069">
    <property type="term" value="F:L-aspartate:2-oxoglutarate aminotransferase activity"/>
    <property type="evidence" value="ECO:0007669"/>
    <property type="project" value="UniProtKB-EC"/>
</dbReference>
<dbReference type="EC" id="2.6.1.1" evidence="8"/>
<comment type="similarity">
    <text evidence="2">Belongs to the class-I pyridoxal-phosphate-dependent aminotransferase family.</text>
</comment>
<dbReference type="GO" id="GO:0006520">
    <property type="term" value="P:amino acid metabolic process"/>
    <property type="evidence" value="ECO:0007669"/>
    <property type="project" value="InterPro"/>
</dbReference>
<dbReference type="AlphaFoldDB" id="A0A075GWY6"/>
<name>A0A075GWY6_9EURY</name>
<keyword evidence="6" id="KW-0663">Pyridoxal phosphate</keyword>
<evidence type="ECO:0000313" key="8">
    <source>
        <dbReference type="EMBL" id="AIF08349.1"/>
    </source>
</evidence>
<dbReference type="Pfam" id="PF00155">
    <property type="entry name" value="Aminotran_1_2"/>
    <property type="match status" value="1"/>
</dbReference>
<keyword evidence="5 8" id="KW-0808">Transferase</keyword>
<reference evidence="8" key="1">
    <citation type="journal article" date="2014" name="Genome Biol. Evol.">
        <title>Pangenome evidence for extensive interdomain horizontal transfer affecting lineage core and shell genes in uncultured planktonic thaumarchaeota and euryarchaeota.</title>
        <authorList>
            <person name="Deschamps P."/>
            <person name="Zivanovic Y."/>
            <person name="Moreira D."/>
            <person name="Rodriguez-Valera F."/>
            <person name="Lopez-Garcia P."/>
        </authorList>
    </citation>
    <scope>NUCLEOTIDE SEQUENCE</scope>
</reference>
<dbReference type="InterPro" id="IPR015422">
    <property type="entry name" value="PyrdxlP-dep_Trfase_small"/>
</dbReference>
<evidence type="ECO:0000256" key="5">
    <source>
        <dbReference type="ARBA" id="ARBA00022679"/>
    </source>
</evidence>
<dbReference type="Gene3D" id="3.40.640.10">
    <property type="entry name" value="Type I PLP-dependent aspartate aminotransferase-like (Major domain)"/>
    <property type="match status" value="1"/>
</dbReference>
<keyword evidence="4 8" id="KW-0032">Aminotransferase</keyword>
<comment type="cofactor">
    <cofactor evidence="1">
        <name>pyridoxal 5'-phosphate</name>
        <dbReference type="ChEBI" id="CHEBI:597326"/>
    </cofactor>
</comment>
<protein>
    <submittedName>
        <fullName evidence="8">Class I aminotransferase (AspB)</fullName>
        <ecNumber evidence="8">2.6.1.1</ecNumber>
    </submittedName>
</protein>
<dbReference type="PANTHER" id="PTHR46383">
    <property type="entry name" value="ASPARTATE AMINOTRANSFERASE"/>
    <property type="match status" value="1"/>
</dbReference>
<evidence type="ECO:0000256" key="3">
    <source>
        <dbReference type="ARBA" id="ARBA00011738"/>
    </source>
</evidence>
<dbReference type="InterPro" id="IPR050596">
    <property type="entry name" value="AspAT/PAT-like"/>
</dbReference>
<feature type="domain" description="Aminotransferase class I/classII large" evidence="7">
    <location>
        <begin position="46"/>
        <end position="420"/>
    </location>
</feature>
<dbReference type="EMBL" id="KF900828">
    <property type="protein sequence ID" value="AIF08349.1"/>
    <property type="molecule type" value="Genomic_DNA"/>
</dbReference>
<sequence>MTDRSGTMDAEKASWCLSEMANGMERSRILSIAADVRAMIADGREITAFTVGDFSPAQFSVPDEIIEETNKAFAQRETNYPPAAGILEARASLAEWMSHRYGVDVGVEGIILGSGARPVLYAAFRLFLEPGDGLAYGVPAWNNHYYVHLNDAKKIPINTSAENRFLPTAKQIAEVIGDIRVLILNSPLNPTGTCFSSTELQAICEVIINENKMRKQAGSKPVMLVFDQVYSTMTSPGVEHIHPVQCCPEIADYTVTLDAISKSLTATGLRLGWMAIPAAMAPPVIALIGHMGAWPTRPLQTAVASFYADHSKVESYVSQLNQGIHSRMEALMEGLDNIQAAGHAVQYVPPQGGIYLSTRFNLFEHLGVSTNEHIRQWLLQVPGIAVVPFQAFGLEEESGWFRISVGAVSVEDIENSMQRLFSALSH</sequence>
<dbReference type="Gene3D" id="3.90.1150.10">
    <property type="entry name" value="Aspartate Aminotransferase, domain 1"/>
    <property type="match status" value="1"/>
</dbReference>
<dbReference type="GO" id="GO:0030170">
    <property type="term" value="F:pyridoxal phosphate binding"/>
    <property type="evidence" value="ECO:0007669"/>
    <property type="project" value="InterPro"/>
</dbReference>
<comment type="subunit">
    <text evidence="3">Homodimer.</text>
</comment>
<evidence type="ECO:0000256" key="4">
    <source>
        <dbReference type="ARBA" id="ARBA00022576"/>
    </source>
</evidence>
<dbReference type="PANTHER" id="PTHR46383:SF1">
    <property type="entry name" value="ASPARTATE AMINOTRANSFERASE"/>
    <property type="match status" value="1"/>
</dbReference>
<dbReference type="InterPro" id="IPR015424">
    <property type="entry name" value="PyrdxlP-dep_Trfase"/>
</dbReference>
<dbReference type="CDD" id="cd00609">
    <property type="entry name" value="AAT_like"/>
    <property type="match status" value="1"/>
</dbReference>
<proteinExistence type="inferred from homology"/>
<dbReference type="InterPro" id="IPR004839">
    <property type="entry name" value="Aminotransferase_I/II_large"/>
</dbReference>